<evidence type="ECO:0000313" key="8">
    <source>
        <dbReference type="Proteomes" id="UP000011135"/>
    </source>
</evidence>
<keyword evidence="8" id="KW-1185">Reference proteome</keyword>
<feature type="transmembrane region" description="Helical" evidence="6">
    <location>
        <begin position="72"/>
        <end position="94"/>
    </location>
</feature>
<feature type="transmembrane region" description="Helical" evidence="6">
    <location>
        <begin position="256"/>
        <end position="274"/>
    </location>
</feature>
<keyword evidence="2" id="KW-1003">Cell membrane</keyword>
<dbReference type="InterPro" id="IPR003841">
    <property type="entry name" value="Na/Pi_transpt"/>
</dbReference>
<gene>
    <name evidence="7" type="ORF">C900_04452</name>
</gene>
<comment type="subcellular location">
    <subcellularLocation>
        <location evidence="1">Cell membrane</location>
        <topology evidence="1">Multi-pass membrane protein</topology>
    </subcellularLocation>
</comment>
<dbReference type="GO" id="GO:0005436">
    <property type="term" value="F:sodium:phosphate symporter activity"/>
    <property type="evidence" value="ECO:0007669"/>
    <property type="project" value="InterPro"/>
</dbReference>
<dbReference type="PANTHER" id="PTHR10010">
    <property type="entry name" value="SOLUTE CARRIER FAMILY 34 SODIUM PHOSPHATE , MEMBER 2-RELATED"/>
    <property type="match status" value="1"/>
</dbReference>
<dbReference type="GO" id="GO:0005886">
    <property type="term" value="C:plasma membrane"/>
    <property type="evidence" value="ECO:0007669"/>
    <property type="project" value="UniProtKB-SubCell"/>
</dbReference>
<dbReference type="PATRIC" id="fig|1237149.3.peg.3968"/>
<keyword evidence="4 6" id="KW-1133">Transmembrane helix</keyword>
<dbReference type="NCBIfam" id="NF037997">
    <property type="entry name" value="Na_Pi_symport"/>
    <property type="match status" value="2"/>
</dbReference>
<dbReference type="PANTHER" id="PTHR10010:SF46">
    <property type="entry name" value="SODIUM-DEPENDENT PHOSPHATE TRANSPORT PROTEIN 2B"/>
    <property type="match status" value="1"/>
</dbReference>
<comment type="caution">
    <text evidence="7">The sequence shown here is derived from an EMBL/GenBank/DDBJ whole genome shotgun (WGS) entry which is preliminary data.</text>
</comment>
<proteinExistence type="predicted"/>
<keyword evidence="5 6" id="KW-0472">Membrane</keyword>
<protein>
    <submittedName>
        <fullName evidence="7">Sodium-dependent phosphate transporter</fullName>
    </submittedName>
</protein>
<feature type="transmembrane region" description="Helical" evidence="6">
    <location>
        <begin position="321"/>
        <end position="343"/>
    </location>
</feature>
<name>L8JR01_9BACT</name>
<evidence type="ECO:0000256" key="5">
    <source>
        <dbReference type="ARBA" id="ARBA00023136"/>
    </source>
</evidence>
<sequence length="349" mass="37896">MFLFALDLMSDSFKHLSRNTVESIILAASNPFIGLFIGLLITALIQSSSTSTTMIITAVASGSISFVDATPMIMGANIGTTITSTIVSLGYIANREEFRKALSAGVVHDFFNILVVLILFPLELNYGLLSSVSQNISVLITDDGVQNGVGTLSIKFLDISPLTGLYTGLVSNPIINLIFSFIILFAAIKIIASIISNMLIGDSQEKLQEYIFNNTGKSFLWGTLVTSCVQSSSVITSVVLPFVAADKISLRKVTPFIIGANVGTTITAFIAVLFKSYTAVNIALVHLIFNLIGVLIFLPFPGLRSILIIMADRFALLVSKYRFLVVVYILLLFFLVPFLLIYFTKGFNP</sequence>
<evidence type="ECO:0000256" key="6">
    <source>
        <dbReference type="SAM" id="Phobius"/>
    </source>
</evidence>
<dbReference type="Proteomes" id="UP000011135">
    <property type="component" value="Unassembled WGS sequence"/>
</dbReference>
<organism evidence="7 8">
    <name type="scientific">Fulvivirga imtechensis AK7</name>
    <dbReference type="NCBI Taxonomy" id="1237149"/>
    <lineage>
        <taxon>Bacteria</taxon>
        <taxon>Pseudomonadati</taxon>
        <taxon>Bacteroidota</taxon>
        <taxon>Cytophagia</taxon>
        <taxon>Cytophagales</taxon>
        <taxon>Fulvivirgaceae</taxon>
        <taxon>Fulvivirga</taxon>
    </lineage>
</organism>
<reference evidence="7 8" key="1">
    <citation type="submission" date="2012-12" db="EMBL/GenBank/DDBJ databases">
        <title>Genome assembly of Fulvivirga imtechensis AK7.</title>
        <authorList>
            <person name="Nupur N."/>
            <person name="Khatri I."/>
            <person name="Kumar R."/>
            <person name="Subramanian S."/>
            <person name="Pinnaka A."/>
        </authorList>
    </citation>
    <scope>NUCLEOTIDE SEQUENCE [LARGE SCALE GENOMIC DNA]</scope>
    <source>
        <strain evidence="7 8">AK7</strain>
    </source>
</reference>
<evidence type="ECO:0000256" key="3">
    <source>
        <dbReference type="ARBA" id="ARBA00022692"/>
    </source>
</evidence>
<feature type="transmembrane region" description="Helical" evidence="6">
    <location>
        <begin position="280"/>
        <end position="300"/>
    </location>
</feature>
<accession>L8JR01</accession>
<keyword evidence="3 6" id="KW-0812">Transmembrane</keyword>
<feature type="transmembrane region" description="Helical" evidence="6">
    <location>
        <begin position="106"/>
        <end position="129"/>
    </location>
</feature>
<evidence type="ECO:0000256" key="2">
    <source>
        <dbReference type="ARBA" id="ARBA00022475"/>
    </source>
</evidence>
<dbReference type="Pfam" id="PF02690">
    <property type="entry name" value="Na_Pi_cotrans"/>
    <property type="match status" value="2"/>
</dbReference>
<dbReference type="AlphaFoldDB" id="L8JR01"/>
<dbReference type="EMBL" id="AMZN01000064">
    <property type="protein sequence ID" value="ELR69929.1"/>
    <property type="molecule type" value="Genomic_DNA"/>
</dbReference>
<dbReference type="eggNOG" id="COG1283">
    <property type="taxonomic scope" value="Bacteria"/>
</dbReference>
<feature type="transmembrane region" description="Helical" evidence="6">
    <location>
        <begin position="220"/>
        <end position="244"/>
    </location>
</feature>
<evidence type="ECO:0000256" key="1">
    <source>
        <dbReference type="ARBA" id="ARBA00004651"/>
    </source>
</evidence>
<evidence type="ECO:0000256" key="4">
    <source>
        <dbReference type="ARBA" id="ARBA00022989"/>
    </source>
</evidence>
<dbReference type="STRING" id="1237149.C900_04452"/>
<feature type="transmembrane region" description="Helical" evidence="6">
    <location>
        <begin position="21"/>
        <end position="45"/>
    </location>
</feature>
<evidence type="ECO:0000313" key="7">
    <source>
        <dbReference type="EMBL" id="ELR69929.1"/>
    </source>
</evidence>
<dbReference type="GO" id="GO:0044341">
    <property type="term" value="P:sodium-dependent phosphate transport"/>
    <property type="evidence" value="ECO:0007669"/>
    <property type="project" value="InterPro"/>
</dbReference>
<feature type="transmembrane region" description="Helical" evidence="6">
    <location>
        <begin position="177"/>
        <end position="200"/>
    </location>
</feature>